<organism evidence="9 10">
    <name type="scientific">Nocardioides phosphati</name>
    <dbReference type="NCBI Taxonomy" id="1867775"/>
    <lineage>
        <taxon>Bacteria</taxon>
        <taxon>Bacillati</taxon>
        <taxon>Actinomycetota</taxon>
        <taxon>Actinomycetes</taxon>
        <taxon>Propionibacteriales</taxon>
        <taxon>Nocardioidaceae</taxon>
        <taxon>Nocardioides</taxon>
    </lineage>
</organism>
<feature type="transmembrane region" description="Helical" evidence="7">
    <location>
        <begin position="346"/>
        <end position="365"/>
    </location>
</feature>
<dbReference type="InterPro" id="IPR020846">
    <property type="entry name" value="MFS_dom"/>
</dbReference>
<feature type="transmembrane region" description="Helical" evidence="7">
    <location>
        <begin position="62"/>
        <end position="81"/>
    </location>
</feature>
<evidence type="ECO:0000256" key="7">
    <source>
        <dbReference type="SAM" id="Phobius"/>
    </source>
</evidence>
<dbReference type="PROSITE" id="PS50850">
    <property type="entry name" value="MFS"/>
    <property type="match status" value="1"/>
</dbReference>
<feature type="transmembrane region" description="Helical" evidence="7">
    <location>
        <begin position="453"/>
        <end position="474"/>
    </location>
</feature>
<evidence type="ECO:0000313" key="9">
    <source>
        <dbReference type="EMBL" id="GGO91539.1"/>
    </source>
</evidence>
<dbReference type="CDD" id="cd17321">
    <property type="entry name" value="MFS_MMR_MDR_like"/>
    <property type="match status" value="1"/>
</dbReference>
<dbReference type="Pfam" id="PF07690">
    <property type="entry name" value="MFS_1"/>
    <property type="match status" value="1"/>
</dbReference>
<comment type="caution">
    <text evidence="9">The sequence shown here is derived from an EMBL/GenBank/DDBJ whole genome shotgun (WGS) entry which is preliminary data.</text>
</comment>
<evidence type="ECO:0000259" key="8">
    <source>
        <dbReference type="PROSITE" id="PS50850"/>
    </source>
</evidence>
<keyword evidence="3" id="KW-1003">Cell membrane</keyword>
<reference evidence="10" key="1">
    <citation type="journal article" date="2019" name="Int. J. Syst. Evol. Microbiol.">
        <title>The Global Catalogue of Microorganisms (GCM) 10K type strain sequencing project: providing services to taxonomists for standard genome sequencing and annotation.</title>
        <authorList>
            <consortium name="The Broad Institute Genomics Platform"/>
            <consortium name="The Broad Institute Genome Sequencing Center for Infectious Disease"/>
            <person name="Wu L."/>
            <person name="Ma J."/>
        </authorList>
    </citation>
    <scope>NUCLEOTIDE SEQUENCE [LARGE SCALE GENOMIC DNA]</scope>
    <source>
        <strain evidence="10">CGMCC 4.7371</strain>
    </source>
</reference>
<dbReference type="PANTHER" id="PTHR42718:SF46">
    <property type="entry name" value="BLR6921 PROTEIN"/>
    <property type="match status" value="1"/>
</dbReference>
<dbReference type="SUPFAM" id="SSF103473">
    <property type="entry name" value="MFS general substrate transporter"/>
    <property type="match status" value="1"/>
</dbReference>
<keyword evidence="4 7" id="KW-0812">Transmembrane</keyword>
<feature type="transmembrane region" description="Helical" evidence="7">
    <location>
        <begin position="245"/>
        <end position="262"/>
    </location>
</feature>
<feature type="transmembrane region" description="Helical" evidence="7">
    <location>
        <begin position="215"/>
        <end position="233"/>
    </location>
</feature>
<keyword evidence="10" id="KW-1185">Reference proteome</keyword>
<feature type="transmembrane region" description="Helical" evidence="7">
    <location>
        <begin position="282"/>
        <end position="301"/>
    </location>
</feature>
<keyword evidence="2" id="KW-0813">Transport</keyword>
<feature type="transmembrane region" description="Helical" evidence="7">
    <location>
        <begin position="93"/>
        <end position="117"/>
    </location>
</feature>
<evidence type="ECO:0000256" key="2">
    <source>
        <dbReference type="ARBA" id="ARBA00022448"/>
    </source>
</evidence>
<keyword evidence="5 7" id="KW-1133">Transmembrane helix</keyword>
<dbReference type="InterPro" id="IPR036259">
    <property type="entry name" value="MFS_trans_sf"/>
</dbReference>
<dbReference type="PROSITE" id="PS00216">
    <property type="entry name" value="SUGAR_TRANSPORT_1"/>
    <property type="match status" value="1"/>
</dbReference>
<evidence type="ECO:0000313" key="10">
    <source>
        <dbReference type="Proteomes" id="UP000655410"/>
    </source>
</evidence>
<evidence type="ECO:0000256" key="6">
    <source>
        <dbReference type="ARBA" id="ARBA00023136"/>
    </source>
</evidence>
<feature type="transmembrane region" description="Helical" evidence="7">
    <location>
        <begin position="156"/>
        <end position="176"/>
    </location>
</feature>
<dbReference type="InterPro" id="IPR005829">
    <property type="entry name" value="Sugar_transporter_CS"/>
</dbReference>
<feature type="transmembrane region" description="Helical" evidence="7">
    <location>
        <begin position="28"/>
        <end position="50"/>
    </location>
</feature>
<dbReference type="EMBL" id="BMNI01000006">
    <property type="protein sequence ID" value="GGO91539.1"/>
    <property type="molecule type" value="Genomic_DNA"/>
</dbReference>
<sequence length="495" mass="51125">MLSATLIPMTSESLTPAHGTADPRRWQALGVLGLIQFMLILDVTVVNVALPQIKIDLSMSESSLAWVVEAYVLAAGGLLLLGGRLADLLGRRVTFLVGVALFGVASATCGFAQTGLMMDVSRFVQGMGEALAAPASLGIIAVLFTDPRERIKALGIFGGLAGLGGTSGTVISGFITHVDWRWIFFINIPVAVAALVLVPRLVSESRSPNPHRPDFLGAITGTAGLLSLVYGLLRAADHDWTEAGVLAALLLGAVLIGLMVLIEASSSDPLIPLSFFRNRTRVVTNIVTLFFSTAFFSYFFLLTLVEQQILGWSSIKCGLSYLPFGLCIGAGIGIGTGLMPKVGVKALLAAGFAIDAVGMGLATLIGTGDSYVAHILPGMVLLAFGSGLSFPAIGNASLHQVTAEDSSLASGVQQAIQQIGGALGLATLASIAVKHAAKNVSALGVPDLAGGAVIAYWVGAVSLAIGGVLVLVFMEYVDPVPKMPGVEIAPEPEPA</sequence>
<feature type="transmembrane region" description="Helical" evidence="7">
    <location>
        <begin position="371"/>
        <end position="394"/>
    </location>
</feature>
<evidence type="ECO:0000256" key="3">
    <source>
        <dbReference type="ARBA" id="ARBA00022475"/>
    </source>
</evidence>
<comment type="subcellular location">
    <subcellularLocation>
        <location evidence="1">Cell membrane</location>
        <topology evidence="1">Multi-pass membrane protein</topology>
    </subcellularLocation>
</comment>
<name>A0ABQ2NCL0_9ACTN</name>
<dbReference type="InterPro" id="IPR011701">
    <property type="entry name" value="MFS"/>
</dbReference>
<gene>
    <name evidence="9" type="ORF">GCM10011584_25890</name>
</gene>
<dbReference type="Gene3D" id="1.20.1250.20">
    <property type="entry name" value="MFS general substrate transporter like domains"/>
    <property type="match status" value="1"/>
</dbReference>
<accession>A0ABQ2NCL0</accession>
<protein>
    <submittedName>
        <fullName evidence="9">MFS transporter</fullName>
    </submittedName>
</protein>
<dbReference type="Gene3D" id="1.20.1720.10">
    <property type="entry name" value="Multidrug resistance protein D"/>
    <property type="match status" value="1"/>
</dbReference>
<dbReference type="PANTHER" id="PTHR42718">
    <property type="entry name" value="MAJOR FACILITATOR SUPERFAMILY MULTIDRUG TRANSPORTER MFSC"/>
    <property type="match status" value="1"/>
</dbReference>
<dbReference type="Proteomes" id="UP000655410">
    <property type="component" value="Unassembled WGS sequence"/>
</dbReference>
<evidence type="ECO:0000256" key="1">
    <source>
        <dbReference type="ARBA" id="ARBA00004651"/>
    </source>
</evidence>
<evidence type="ECO:0000256" key="5">
    <source>
        <dbReference type="ARBA" id="ARBA00022989"/>
    </source>
</evidence>
<proteinExistence type="predicted"/>
<evidence type="ECO:0000256" key="4">
    <source>
        <dbReference type="ARBA" id="ARBA00022692"/>
    </source>
</evidence>
<feature type="domain" description="Major facilitator superfamily (MFS) profile" evidence="8">
    <location>
        <begin position="28"/>
        <end position="478"/>
    </location>
</feature>
<keyword evidence="6 7" id="KW-0472">Membrane</keyword>
<feature type="transmembrane region" description="Helical" evidence="7">
    <location>
        <begin position="321"/>
        <end position="339"/>
    </location>
</feature>
<feature type="transmembrane region" description="Helical" evidence="7">
    <location>
        <begin position="182"/>
        <end position="203"/>
    </location>
</feature>